<dbReference type="Pfam" id="PF03184">
    <property type="entry name" value="DDE_1"/>
    <property type="match status" value="1"/>
</dbReference>
<dbReference type="AlphaFoldDB" id="A0A2S2PW92"/>
<sequence length="112" mass="12922">MCGSIAGEIRKPLVIGRSMKPRCFKNMNIASLPVTWKFNKKAWMTSETMEQWLQYLNADIRSQNRNILLFLDNATCHPYIELSNVKIHMLPPNTTSRHVGFSTDGPRSYLHL</sequence>
<protein>
    <submittedName>
        <fullName evidence="2">Tigger transposable element-derived protein 4</fullName>
    </submittedName>
</protein>
<dbReference type="InterPro" id="IPR004875">
    <property type="entry name" value="DDE_SF_endonuclease_dom"/>
</dbReference>
<dbReference type="GO" id="GO:0005634">
    <property type="term" value="C:nucleus"/>
    <property type="evidence" value="ECO:0007669"/>
    <property type="project" value="TreeGrafter"/>
</dbReference>
<dbReference type="InterPro" id="IPR050863">
    <property type="entry name" value="CenT-Element_Derived"/>
</dbReference>
<reference evidence="2" key="1">
    <citation type="submission" date="2018-04" db="EMBL/GenBank/DDBJ databases">
        <title>Transcriptome assembly of Sipha flava.</title>
        <authorList>
            <person name="Scully E.D."/>
            <person name="Geib S.M."/>
            <person name="Palmer N.A."/>
            <person name="Koch K."/>
            <person name="Bradshaw J."/>
            <person name="Heng-Moss T."/>
            <person name="Sarath G."/>
        </authorList>
    </citation>
    <scope>NUCLEOTIDE SEQUENCE</scope>
</reference>
<accession>A0A2S2PW92</accession>
<organism evidence="2">
    <name type="scientific">Sipha flava</name>
    <name type="common">yellow sugarcane aphid</name>
    <dbReference type="NCBI Taxonomy" id="143950"/>
    <lineage>
        <taxon>Eukaryota</taxon>
        <taxon>Metazoa</taxon>
        <taxon>Ecdysozoa</taxon>
        <taxon>Arthropoda</taxon>
        <taxon>Hexapoda</taxon>
        <taxon>Insecta</taxon>
        <taxon>Pterygota</taxon>
        <taxon>Neoptera</taxon>
        <taxon>Paraneoptera</taxon>
        <taxon>Hemiptera</taxon>
        <taxon>Sternorrhyncha</taxon>
        <taxon>Aphidomorpha</taxon>
        <taxon>Aphidoidea</taxon>
        <taxon>Aphididae</taxon>
        <taxon>Sipha</taxon>
    </lineage>
</organism>
<dbReference type="GO" id="GO:0003677">
    <property type="term" value="F:DNA binding"/>
    <property type="evidence" value="ECO:0007669"/>
    <property type="project" value="TreeGrafter"/>
</dbReference>
<feature type="domain" description="DDE-1" evidence="1">
    <location>
        <begin position="8"/>
        <end position="97"/>
    </location>
</feature>
<dbReference type="EMBL" id="GGMS01000427">
    <property type="protein sequence ID" value="MBY69630.1"/>
    <property type="molecule type" value="Transcribed_RNA"/>
</dbReference>
<proteinExistence type="predicted"/>
<dbReference type="PANTHER" id="PTHR19303:SF73">
    <property type="entry name" value="PROTEIN PDC2"/>
    <property type="match status" value="1"/>
</dbReference>
<gene>
    <name evidence="2" type="primary">Tigd4_9</name>
    <name evidence="2" type="ORF">g.55540</name>
</gene>
<evidence type="ECO:0000259" key="1">
    <source>
        <dbReference type="Pfam" id="PF03184"/>
    </source>
</evidence>
<evidence type="ECO:0000313" key="2">
    <source>
        <dbReference type="EMBL" id="MBY69630.1"/>
    </source>
</evidence>
<dbReference type="OrthoDB" id="6594579at2759"/>
<name>A0A2S2PW92_9HEMI</name>
<dbReference type="PANTHER" id="PTHR19303">
    <property type="entry name" value="TRANSPOSON"/>
    <property type="match status" value="1"/>
</dbReference>